<keyword evidence="1" id="KW-0677">Repeat</keyword>
<reference evidence="5 6" key="1">
    <citation type="submission" date="2018-04" db="EMBL/GenBank/DDBJ databases">
        <title>Genomic Encyclopedia of Archaeal and Bacterial Type Strains, Phase II (KMG-II): from individual species to whole genera.</title>
        <authorList>
            <person name="Goeker M."/>
        </authorList>
    </citation>
    <scope>NUCLEOTIDE SEQUENCE [LARGE SCALE GENOMIC DNA]</scope>
    <source>
        <strain evidence="5 6">DSM 25731</strain>
    </source>
</reference>
<feature type="repeat" description="TPR" evidence="3">
    <location>
        <begin position="104"/>
        <end position="137"/>
    </location>
</feature>
<feature type="transmembrane region" description="Helical" evidence="4">
    <location>
        <begin position="364"/>
        <end position="382"/>
    </location>
</feature>
<dbReference type="AlphaFoldDB" id="A0A2T6C7E2"/>
<protein>
    <submittedName>
        <fullName evidence="5">Tetratricopeptide repeat protein</fullName>
    </submittedName>
</protein>
<keyword evidence="6" id="KW-1185">Reference proteome</keyword>
<keyword evidence="4" id="KW-1133">Transmembrane helix</keyword>
<feature type="transmembrane region" description="Helical" evidence="4">
    <location>
        <begin position="388"/>
        <end position="407"/>
    </location>
</feature>
<dbReference type="EMBL" id="QBKT01000001">
    <property type="protein sequence ID" value="PTX64196.1"/>
    <property type="molecule type" value="Genomic_DNA"/>
</dbReference>
<gene>
    <name evidence="5" type="ORF">C8N46_101807</name>
</gene>
<evidence type="ECO:0000256" key="1">
    <source>
        <dbReference type="ARBA" id="ARBA00022737"/>
    </source>
</evidence>
<dbReference type="PANTHER" id="PTHR44943">
    <property type="entry name" value="CELLULOSE SYNTHASE OPERON PROTEIN C"/>
    <property type="match status" value="1"/>
</dbReference>
<evidence type="ECO:0000256" key="2">
    <source>
        <dbReference type="ARBA" id="ARBA00022803"/>
    </source>
</evidence>
<keyword evidence="2 3" id="KW-0802">TPR repeat</keyword>
<feature type="repeat" description="TPR" evidence="3">
    <location>
        <begin position="172"/>
        <end position="205"/>
    </location>
</feature>
<sequence length="408" mass="46358">MESKNHLRGVQLFELGRFQEAITYLSEAVAESVYNYPSKYYLALSYFNVSDYTKSSQIIDELLSETPNEGNLFFLKAQIASRLDKLQDAIALVNKSIELDPYQADYFGFKGALLMDKKKFEEALYFVNEGLQLDPKNAACLNIRARLLTKLNRKEEANQTVEHILFDNAEDDYAHANVGWVSLENGDTKKALHHFKQALQLNPNMQYAREGMATAIKSKNVLYKWYLQYAFWMSKQSSRNQWIFIIGLYVAYRLGVKVLEASDLTFLVIPLIIVYLVFVLGGWIMESLSNTILLGDSYGKYLLTDNEKYSGYAFGGLTLAGIVGVILFFALHNPLYMLWGFTCFCALLPLPGSFLRNSKNGRMIGLFYGITMLCVGFLGMLFTTDIMLVGGIVLGMMVIYTWVFNFIS</sequence>
<feature type="transmembrane region" description="Helical" evidence="4">
    <location>
        <begin position="336"/>
        <end position="355"/>
    </location>
</feature>
<feature type="transmembrane region" description="Helical" evidence="4">
    <location>
        <begin position="265"/>
        <end position="288"/>
    </location>
</feature>
<keyword evidence="4" id="KW-0812">Transmembrane</keyword>
<accession>A0A2T6C7E2</accession>
<comment type="caution">
    <text evidence="5">The sequence shown here is derived from an EMBL/GenBank/DDBJ whole genome shotgun (WGS) entry which is preliminary data.</text>
</comment>
<evidence type="ECO:0000313" key="5">
    <source>
        <dbReference type="EMBL" id="PTX64196.1"/>
    </source>
</evidence>
<evidence type="ECO:0000256" key="4">
    <source>
        <dbReference type="SAM" id="Phobius"/>
    </source>
</evidence>
<feature type="transmembrane region" description="Helical" evidence="4">
    <location>
        <begin position="309"/>
        <end position="330"/>
    </location>
</feature>
<dbReference type="OrthoDB" id="1489995at2"/>
<keyword evidence="4" id="KW-0472">Membrane</keyword>
<dbReference type="InterPro" id="IPR019734">
    <property type="entry name" value="TPR_rpt"/>
</dbReference>
<dbReference type="PANTHER" id="PTHR44943:SF8">
    <property type="entry name" value="TPR REPEAT-CONTAINING PROTEIN MJ0263"/>
    <property type="match status" value="1"/>
</dbReference>
<dbReference type="SUPFAM" id="SSF48452">
    <property type="entry name" value="TPR-like"/>
    <property type="match status" value="1"/>
</dbReference>
<feature type="transmembrane region" description="Helical" evidence="4">
    <location>
        <begin position="242"/>
        <end position="259"/>
    </location>
</feature>
<dbReference type="Gene3D" id="1.25.40.10">
    <property type="entry name" value="Tetratricopeptide repeat domain"/>
    <property type="match status" value="2"/>
</dbReference>
<dbReference type="Pfam" id="PF12895">
    <property type="entry name" value="ANAPC3"/>
    <property type="match status" value="1"/>
</dbReference>
<organism evidence="5 6">
    <name type="scientific">Kordia periserrulae</name>
    <dbReference type="NCBI Taxonomy" id="701523"/>
    <lineage>
        <taxon>Bacteria</taxon>
        <taxon>Pseudomonadati</taxon>
        <taxon>Bacteroidota</taxon>
        <taxon>Flavobacteriia</taxon>
        <taxon>Flavobacteriales</taxon>
        <taxon>Flavobacteriaceae</taxon>
        <taxon>Kordia</taxon>
    </lineage>
</organism>
<dbReference type="SMART" id="SM00028">
    <property type="entry name" value="TPR"/>
    <property type="match status" value="5"/>
</dbReference>
<dbReference type="InterPro" id="IPR051685">
    <property type="entry name" value="Ycf3/AcsC/BcsC/TPR_MFPF"/>
</dbReference>
<dbReference type="Proteomes" id="UP000244090">
    <property type="component" value="Unassembled WGS sequence"/>
</dbReference>
<name>A0A2T6C7E2_9FLAO</name>
<dbReference type="InterPro" id="IPR011990">
    <property type="entry name" value="TPR-like_helical_dom_sf"/>
</dbReference>
<dbReference type="Pfam" id="PF14559">
    <property type="entry name" value="TPR_19"/>
    <property type="match status" value="1"/>
</dbReference>
<dbReference type="PROSITE" id="PS50005">
    <property type="entry name" value="TPR"/>
    <property type="match status" value="2"/>
</dbReference>
<evidence type="ECO:0000313" key="6">
    <source>
        <dbReference type="Proteomes" id="UP000244090"/>
    </source>
</evidence>
<proteinExistence type="predicted"/>
<evidence type="ECO:0000256" key="3">
    <source>
        <dbReference type="PROSITE-ProRule" id="PRU00339"/>
    </source>
</evidence>